<feature type="region of interest" description="Disordered" evidence="1">
    <location>
        <begin position="711"/>
        <end position="762"/>
    </location>
</feature>
<dbReference type="GO" id="GO:0003676">
    <property type="term" value="F:nucleic acid binding"/>
    <property type="evidence" value="ECO:0007669"/>
    <property type="project" value="InterPro"/>
</dbReference>
<feature type="region of interest" description="Disordered" evidence="1">
    <location>
        <begin position="771"/>
        <end position="790"/>
    </location>
</feature>
<evidence type="ECO:0000259" key="2">
    <source>
        <dbReference type="SMART" id="SM00474"/>
    </source>
</evidence>
<feature type="region of interest" description="Disordered" evidence="1">
    <location>
        <begin position="629"/>
        <end position="648"/>
    </location>
</feature>
<evidence type="ECO:0000256" key="1">
    <source>
        <dbReference type="SAM" id="MobiDB-lite"/>
    </source>
</evidence>
<dbReference type="EMBL" id="CADCXV010000806">
    <property type="protein sequence ID" value="CAB0036059.1"/>
    <property type="molecule type" value="Genomic_DNA"/>
</dbReference>
<dbReference type="CDD" id="cd06148">
    <property type="entry name" value="Egl_like_exo"/>
    <property type="match status" value="1"/>
</dbReference>
<dbReference type="GO" id="GO:0006139">
    <property type="term" value="P:nucleobase-containing compound metabolic process"/>
    <property type="evidence" value="ECO:0007669"/>
    <property type="project" value="InterPro"/>
</dbReference>
<dbReference type="InterPro" id="IPR012337">
    <property type="entry name" value="RNaseH-like_sf"/>
</dbReference>
<gene>
    <name evidence="3" type="ORF">TBRA_LOCUS7941</name>
</gene>
<dbReference type="PANTHER" id="PTHR46814">
    <property type="entry name" value="EGALITARIAN, ISOFORM B"/>
    <property type="match status" value="1"/>
</dbReference>
<name>A0A6H5IDC9_9HYME</name>
<feature type="compositionally biased region" description="Polar residues" evidence="1">
    <location>
        <begin position="289"/>
        <end position="324"/>
    </location>
</feature>
<dbReference type="InterPro" id="IPR002562">
    <property type="entry name" value="3'-5'_exonuclease_dom"/>
</dbReference>
<reference evidence="3 4" key="1">
    <citation type="submission" date="2020-02" db="EMBL/GenBank/DDBJ databases">
        <authorList>
            <person name="Ferguson B K."/>
        </authorList>
    </citation>
    <scope>NUCLEOTIDE SEQUENCE [LARGE SCALE GENOMIC DNA]</scope>
</reference>
<dbReference type="PANTHER" id="PTHR46814:SF1">
    <property type="entry name" value="EGALITARIAN, ISOFORM B"/>
    <property type="match status" value="1"/>
</dbReference>
<proteinExistence type="predicted"/>
<dbReference type="SMART" id="SM00474">
    <property type="entry name" value="35EXOc"/>
    <property type="match status" value="1"/>
</dbReference>
<keyword evidence="4" id="KW-1185">Reference proteome</keyword>
<feature type="domain" description="3'-5' exonuclease" evidence="2">
    <location>
        <begin position="355"/>
        <end position="539"/>
    </location>
</feature>
<dbReference type="InterPro" id="IPR056589">
    <property type="entry name" value="WH_Egal-1"/>
</dbReference>
<dbReference type="OrthoDB" id="26838at2759"/>
<protein>
    <recommendedName>
        <fullName evidence="2">3'-5' exonuclease domain-containing protein</fullName>
    </recommendedName>
</protein>
<evidence type="ECO:0000313" key="4">
    <source>
        <dbReference type="Proteomes" id="UP000479190"/>
    </source>
</evidence>
<dbReference type="Pfam" id="PF23713">
    <property type="entry name" value="WHD_Egal"/>
    <property type="match status" value="3"/>
</dbReference>
<dbReference type="Gene3D" id="3.30.420.10">
    <property type="entry name" value="Ribonuclease H-like superfamily/Ribonuclease H"/>
    <property type="match status" value="1"/>
</dbReference>
<dbReference type="AlphaFoldDB" id="A0A6H5IDC9"/>
<dbReference type="SUPFAM" id="SSF53098">
    <property type="entry name" value="Ribonuclease H-like"/>
    <property type="match status" value="1"/>
</dbReference>
<feature type="compositionally biased region" description="Basic and acidic residues" evidence="1">
    <location>
        <begin position="277"/>
        <end position="286"/>
    </location>
</feature>
<dbReference type="GO" id="GO:0008408">
    <property type="term" value="F:3'-5' exonuclease activity"/>
    <property type="evidence" value="ECO:0007669"/>
    <property type="project" value="InterPro"/>
</dbReference>
<feature type="compositionally biased region" description="Low complexity" evidence="1">
    <location>
        <begin position="267"/>
        <end position="276"/>
    </location>
</feature>
<organism evidence="3 4">
    <name type="scientific">Trichogramma brassicae</name>
    <dbReference type="NCBI Taxonomy" id="86971"/>
    <lineage>
        <taxon>Eukaryota</taxon>
        <taxon>Metazoa</taxon>
        <taxon>Ecdysozoa</taxon>
        <taxon>Arthropoda</taxon>
        <taxon>Hexapoda</taxon>
        <taxon>Insecta</taxon>
        <taxon>Pterygota</taxon>
        <taxon>Neoptera</taxon>
        <taxon>Endopterygota</taxon>
        <taxon>Hymenoptera</taxon>
        <taxon>Apocrita</taxon>
        <taxon>Proctotrupomorpha</taxon>
        <taxon>Chalcidoidea</taxon>
        <taxon>Trichogrammatidae</taxon>
        <taxon>Trichogramma</taxon>
    </lineage>
</organism>
<evidence type="ECO:0000313" key="3">
    <source>
        <dbReference type="EMBL" id="CAB0036059.1"/>
    </source>
</evidence>
<dbReference type="Pfam" id="PF01612">
    <property type="entry name" value="DNA_pol_A_exo1"/>
    <property type="match status" value="1"/>
</dbReference>
<accession>A0A6H5IDC9</accession>
<dbReference type="InterPro" id="IPR036397">
    <property type="entry name" value="RNaseH_sf"/>
</dbReference>
<dbReference type="Proteomes" id="UP000479190">
    <property type="component" value="Unassembled WGS sequence"/>
</dbReference>
<feature type="region of interest" description="Disordered" evidence="1">
    <location>
        <begin position="261"/>
        <end position="324"/>
    </location>
</feature>
<sequence length="790" mass="89799">MDSSEYENARNSTLLFFLERLMDKGGPRSLHDLSCQFGAKGFTKEMRQIAGGSQSGLKKFLAQYPFLFIINGDYVCVNTFQSTVEENSSQYKKRDYAVEAVEYFSDKLKQYGIGTEVPIKSLLGHRSQASPEVRHISGQHFREFKDFLLKYPDAFVVNNDNVILKQYEGMKAEPFKELEPEVDFDPAITSRLLSFLEFCITQQKNSALDQLFHIVIKDFSEGTEMFHTLQDFTTFLKMSPDTFRVQQNVVTFIGKPKPIEETKKQNSYENNNYNKKSNLDEVDKPANTRIVSSRQNNSPLNDRQTISGDSSNVQNNESKVTSSAPINLQQQTLKQRINTLLIKTLADNNKEERGVQSFNEIMHSKKYNGKIVISVAFEGVNVGPNGKITLLQIGSMTGQAYIFDLHSSPNLLQCGLQYLLENENVLKVVHDCKNPSATLFNQFGITLAGIFDTQAAHCVIECQNTGKPVYKVKNITLNNLCDMYGAPRNVFKESLRNLYKKEPRYWGKRPLTRDMIVYACSDVNSLVPIIYEAMSKVIKPEYQELLQELCEEQILAHIRPDDVKLRKKRRKTETEVADLRKKMNECIGKNMVLSNREIRLLRHLDLSNEEKEKLKGSYKVARKLEKLEGSSVDKSNSSDEDDNGSCKNEDAEYQSLESYNSDNGCFGLSRSSEPPSLTESMQMVDEILADNQMDGYEKIERLEAILSAATGSTSNEVDESSSRSTPSRCSCACQGSKRSSPSEPKVNRKESSSQTISTGDIVITRIYYTEEEEERERLLQKPKNKQFYNS</sequence>